<sequence>MRKLFRRTLLMAIVLLAGASTAGARDKMTGVNGIRFGWKYDKCVEALGDPQRSVTTDPINEQRQYSYAPASWGTVAWDNGVLDFYKDKLMQVGFSRTTATPDMSAFEGARSHLTDLYGEPAKIRDTDNNLLWRAADGNIAILQYVAVSPSKGEARQASKKYTTLLYFIDNKEVAKKAKNAEGYLRSLIE</sequence>
<evidence type="ECO:0000313" key="2">
    <source>
        <dbReference type="EMBL" id="TGY74796.1"/>
    </source>
</evidence>
<dbReference type="GeneID" id="65537913"/>
<evidence type="ECO:0000256" key="1">
    <source>
        <dbReference type="SAM" id="SignalP"/>
    </source>
</evidence>
<protein>
    <submittedName>
        <fullName evidence="2">Uncharacterized protein</fullName>
    </submittedName>
</protein>
<comment type="caution">
    <text evidence="2">The sequence shown here is derived from an EMBL/GenBank/DDBJ whole genome shotgun (WGS) entry which is preliminary data.</text>
</comment>
<feature type="signal peptide" evidence="1">
    <location>
        <begin position="1"/>
        <end position="24"/>
    </location>
</feature>
<keyword evidence="1" id="KW-0732">Signal</keyword>
<accession>A0A4S1ZQP8</accession>
<dbReference type="OrthoDB" id="1093635at2"/>
<proteinExistence type="predicted"/>
<name>A0A4S1ZQP8_9BACT</name>
<dbReference type="RefSeq" id="WP_123611446.1">
    <property type="nucleotide sequence ID" value="NZ_CAJTAP010000030.1"/>
</dbReference>
<dbReference type="EMBL" id="SRYD01000017">
    <property type="protein sequence ID" value="TGY74796.1"/>
    <property type="molecule type" value="Genomic_DNA"/>
</dbReference>
<reference evidence="2 3" key="1">
    <citation type="submission" date="2019-04" db="EMBL/GenBank/DDBJ databases">
        <title>Microbes associate with the intestines of laboratory mice.</title>
        <authorList>
            <person name="Navarre W."/>
            <person name="Wong E."/>
            <person name="Huang K."/>
            <person name="Tropini C."/>
            <person name="Ng K."/>
            <person name="Yu B."/>
        </authorList>
    </citation>
    <scope>NUCLEOTIDE SEQUENCE [LARGE SCALE GENOMIC DNA]</scope>
    <source>
        <strain evidence="2 3">NM06_A21</strain>
    </source>
</reference>
<gene>
    <name evidence="2" type="ORF">E5333_05495</name>
</gene>
<organism evidence="2 3">
    <name type="scientific">Muribaculum intestinale</name>
    <dbReference type="NCBI Taxonomy" id="1796646"/>
    <lineage>
        <taxon>Bacteria</taxon>
        <taxon>Pseudomonadati</taxon>
        <taxon>Bacteroidota</taxon>
        <taxon>Bacteroidia</taxon>
        <taxon>Bacteroidales</taxon>
        <taxon>Muribaculaceae</taxon>
        <taxon>Muribaculum</taxon>
    </lineage>
</organism>
<evidence type="ECO:0000313" key="3">
    <source>
        <dbReference type="Proteomes" id="UP000306630"/>
    </source>
</evidence>
<feature type="chain" id="PRO_5030099694" evidence="1">
    <location>
        <begin position="25"/>
        <end position="189"/>
    </location>
</feature>
<dbReference type="AlphaFoldDB" id="A0A4S1ZQP8"/>
<dbReference type="Proteomes" id="UP000306630">
    <property type="component" value="Unassembled WGS sequence"/>
</dbReference>